<keyword evidence="15" id="KW-1185">Reference proteome</keyword>
<protein>
    <recommendedName>
        <fullName evidence="12">Fucosyltransferase</fullName>
        <ecNumber evidence="12">2.4.1.-</ecNumber>
    </recommendedName>
</protein>
<dbReference type="GO" id="GO:0008417">
    <property type="term" value="F:fucosyltransferase activity"/>
    <property type="evidence" value="ECO:0007669"/>
    <property type="project" value="InterPro"/>
</dbReference>
<dbReference type="InterPro" id="IPR001503">
    <property type="entry name" value="Glyco_trans_10"/>
</dbReference>
<evidence type="ECO:0000256" key="9">
    <source>
        <dbReference type="ARBA" id="ARBA00023034"/>
    </source>
</evidence>
<evidence type="ECO:0000256" key="7">
    <source>
        <dbReference type="ARBA" id="ARBA00022968"/>
    </source>
</evidence>
<dbReference type="PANTHER" id="PTHR48438:SF1">
    <property type="entry name" value="ALPHA-(1,3)-FUCOSYLTRANSFERASE C-RELATED"/>
    <property type="match status" value="1"/>
</dbReference>
<keyword evidence="9 12" id="KW-0333">Golgi apparatus</keyword>
<evidence type="ECO:0000256" key="11">
    <source>
        <dbReference type="ARBA" id="ARBA00023180"/>
    </source>
</evidence>
<evidence type="ECO:0000256" key="3">
    <source>
        <dbReference type="ARBA" id="ARBA00008919"/>
    </source>
</evidence>
<evidence type="ECO:0000259" key="13">
    <source>
        <dbReference type="Pfam" id="PF00852"/>
    </source>
</evidence>
<evidence type="ECO:0000256" key="2">
    <source>
        <dbReference type="ARBA" id="ARBA00004922"/>
    </source>
</evidence>
<evidence type="ECO:0000256" key="12">
    <source>
        <dbReference type="RuleBase" id="RU003832"/>
    </source>
</evidence>
<evidence type="ECO:0000256" key="5">
    <source>
        <dbReference type="ARBA" id="ARBA00022679"/>
    </source>
</evidence>
<comment type="similarity">
    <text evidence="3 12">Belongs to the glycosyltransferase 10 family.</text>
</comment>
<keyword evidence="7" id="KW-0735">Signal-anchor</keyword>
<evidence type="ECO:0000256" key="6">
    <source>
        <dbReference type="ARBA" id="ARBA00022692"/>
    </source>
</evidence>
<evidence type="ECO:0000313" key="15">
    <source>
        <dbReference type="Proteomes" id="UP000887566"/>
    </source>
</evidence>
<sequence length="492" mass="56314">MFRIQIEALVLLSQLSVNEPVEAPICCLDDRRKPRSAPRFIDCRLGDDYFRSVFRSHFLVIDAPPRCPRCCSLAHFCVVSKRLTFVRRCLSQTNVTTTVNGDQQMSLKRTRQFLLALTSVIVVSLVLIIVSMTSAPERFSSYMSSNKFNLTALPATSSSKEHIVWPPPKLAWENPPDVQVFKDILVLQWSPIYGNGNYQPEVPAWCKFTNDKSRINEAHAVVVHTAGSDLQVETFPFSRPLNQTWIMFSLEPPSYWPVERAYGALNRIGINRTMTYRFDSDYPSPYAFAVPGSEPKVDMSKKTKLVAWMVSNCNSKSGREQLSSELQKYVKVDVYGGCGQLSCPKDDTQEENCYKKLATQYKFYLSFENSLCRGYMTEKFSNPLKHGMVPVVFGGGNYSDLLPHSKIFINAKAYPSMKELAEYLLYLDKNATAYEEYFEWRTHYSLNIRVGYDGFRRMCNALQAQDYKNSKAYDVKKWWLDDVHCGQPFLGA</sequence>
<feature type="domain" description="Fucosyltransferase C-terminal" evidence="13">
    <location>
        <begin position="300"/>
        <end position="478"/>
    </location>
</feature>
<feature type="transmembrane region" description="Helical" evidence="12">
    <location>
        <begin position="113"/>
        <end position="135"/>
    </location>
</feature>
<evidence type="ECO:0000256" key="1">
    <source>
        <dbReference type="ARBA" id="ARBA00004447"/>
    </source>
</evidence>
<name>A0A914WZF1_9BILA</name>
<organism evidence="15 16">
    <name type="scientific">Plectus sambesii</name>
    <dbReference type="NCBI Taxonomy" id="2011161"/>
    <lineage>
        <taxon>Eukaryota</taxon>
        <taxon>Metazoa</taxon>
        <taxon>Ecdysozoa</taxon>
        <taxon>Nematoda</taxon>
        <taxon>Chromadorea</taxon>
        <taxon>Plectida</taxon>
        <taxon>Plectina</taxon>
        <taxon>Plectoidea</taxon>
        <taxon>Plectidae</taxon>
        <taxon>Plectus</taxon>
    </lineage>
</organism>
<evidence type="ECO:0000256" key="10">
    <source>
        <dbReference type="ARBA" id="ARBA00023136"/>
    </source>
</evidence>
<dbReference type="Gene3D" id="3.40.50.11660">
    <property type="entry name" value="Glycosyl transferase family 10, C-terminal domain"/>
    <property type="match status" value="1"/>
</dbReference>
<dbReference type="InterPro" id="IPR031481">
    <property type="entry name" value="Glyco_tran_10_N"/>
</dbReference>
<dbReference type="InterPro" id="IPR055270">
    <property type="entry name" value="Glyco_tran_10_C"/>
</dbReference>
<comment type="pathway">
    <text evidence="2">Protein modification; protein glycosylation.</text>
</comment>
<dbReference type="WBParaSite" id="PSAMB.scaffold540size47723.g6820.t1">
    <property type="protein sequence ID" value="PSAMB.scaffold540size47723.g6820.t1"/>
    <property type="gene ID" value="PSAMB.scaffold540size47723.g6820"/>
</dbReference>
<dbReference type="EC" id="2.4.1.-" evidence="12"/>
<proteinExistence type="inferred from homology"/>
<dbReference type="GO" id="GO:0032580">
    <property type="term" value="C:Golgi cisterna membrane"/>
    <property type="evidence" value="ECO:0007669"/>
    <property type="project" value="UniProtKB-SubCell"/>
</dbReference>
<dbReference type="Proteomes" id="UP000887566">
    <property type="component" value="Unplaced"/>
</dbReference>
<dbReference type="InterPro" id="IPR038577">
    <property type="entry name" value="GT10-like_C_sf"/>
</dbReference>
<keyword evidence="10 12" id="KW-0472">Membrane</keyword>
<comment type="subcellular location">
    <subcellularLocation>
        <location evidence="1 12">Golgi apparatus</location>
        <location evidence="1 12">Golgi stack membrane</location>
        <topology evidence="1 12">Single-pass type II membrane protein</topology>
    </subcellularLocation>
</comment>
<keyword evidence="6 12" id="KW-0812">Transmembrane</keyword>
<accession>A0A914WZF1</accession>
<dbReference type="FunFam" id="3.40.50.11660:FF:000004">
    <property type="entry name" value="Glycoprotein 3-alpha-L-fucosyltransferase A"/>
    <property type="match status" value="1"/>
</dbReference>
<dbReference type="Pfam" id="PF00852">
    <property type="entry name" value="Glyco_transf_10"/>
    <property type="match status" value="1"/>
</dbReference>
<reference evidence="16" key="1">
    <citation type="submission" date="2022-11" db="UniProtKB">
        <authorList>
            <consortium name="WormBaseParasite"/>
        </authorList>
    </citation>
    <scope>IDENTIFICATION</scope>
</reference>
<feature type="domain" description="Fucosyltransferase N-terminal" evidence="14">
    <location>
        <begin position="203"/>
        <end position="286"/>
    </location>
</feature>
<evidence type="ECO:0000259" key="14">
    <source>
        <dbReference type="Pfam" id="PF17039"/>
    </source>
</evidence>
<evidence type="ECO:0000256" key="8">
    <source>
        <dbReference type="ARBA" id="ARBA00022989"/>
    </source>
</evidence>
<dbReference type="PANTHER" id="PTHR48438">
    <property type="entry name" value="ALPHA-(1,3)-FUCOSYLTRANSFERASE C-RELATED"/>
    <property type="match status" value="1"/>
</dbReference>
<dbReference type="Pfam" id="PF17039">
    <property type="entry name" value="Glyco_tran_10_N"/>
    <property type="match status" value="1"/>
</dbReference>
<keyword evidence="8 12" id="KW-1133">Transmembrane helix</keyword>
<dbReference type="AlphaFoldDB" id="A0A914WZF1"/>
<evidence type="ECO:0000256" key="4">
    <source>
        <dbReference type="ARBA" id="ARBA00022676"/>
    </source>
</evidence>
<keyword evidence="11" id="KW-0325">Glycoprotein</keyword>
<dbReference type="SUPFAM" id="SSF53756">
    <property type="entry name" value="UDP-Glycosyltransferase/glycogen phosphorylase"/>
    <property type="match status" value="1"/>
</dbReference>
<keyword evidence="4 12" id="KW-0328">Glycosyltransferase</keyword>
<evidence type="ECO:0000313" key="16">
    <source>
        <dbReference type="WBParaSite" id="PSAMB.scaffold540size47723.g6820.t1"/>
    </source>
</evidence>
<keyword evidence="5 12" id="KW-0808">Transferase</keyword>